<dbReference type="InterPro" id="IPR011545">
    <property type="entry name" value="DEAD/DEAH_box_helicase_dom"/>
</dbReference>
<dbReference type="InterPro" id="IPR027417">
    <property type="entry name" value="P-loop_NTPase"/>
</dbReference>
<dbReference type="EMBL" id="NRJG01000105">
    <property type="protein sequence ID" value="RIY36485.1"/>
    <property type="molecule type" value="Genomic_DNA"/>
</dbReference>
<feature type="domain" description="Helicase ATP-binding" evidence="9">
    <location>
        <begin position="314"/>
        <end position="477"/>
    </location>
</feature>
<dbReference type="SMART" id="SM00490">
    <property type="entry name" value="HELICc"/>
    <property type="match status" value="1"/>
</dbReference>
<dbReference type="InterPro" id="IPR001650">
    <property type="entry name" value="Helicase_C-like"/>
</dbReference>
<reference evidence="11 12" key="1">
    <citation type="submission" date="2017-08" db="EMBL/GenBank/DDBJ databases">
        <title>Reclassification of Bisgaard taxon 37 and 44.</title>
        <authorList>
            <person name="Christensen H."/>
        </authorList>
    </citation>
    <scope>NUCLEOTIDE SEQUENCE [LARGE SCALE GENOMIC DNA]</scope>
    <source>
        <strain evidence="11 12">111</strain>
    </source>
</reference>
<evidence type="ECO:0000256" key="6">
    <source>
        <dbReference type="ARBA" id="ARBA00023125"/>
    </source>
</evidence>
<evidence type="ECO:0000256" key="4">
    <source>
        <dbReference type="ARBA" id="ARBA00022806"/>
    </source>
</evidence>
<evidence type="ECO:0000313" key="12">
    <source>
        <dbReference type="Proteomes" id="UP000265916"/>
    </source>
</evidence>
<proteinExistence type="predicted"/>
<dbReference type="SUPFAM" id="SSF52540">
    <property type="entry name" value="P-loop containing nucleoside triphosphate hydrolases"/>
    <property type="match status" value="2"/>
</dbReference>
<keyword evidence="2" id="KW-0227">DNA damage</keyword>
<accession>A0A3A1YFN1</accession>
<dbReference type="PANTHER" id="PTHR47964:SF1">
    <property type="entry name" value="ATP-DEPENDENT DNA HELICASE HOMOLOG RECG, CHLOROPLASTIC"/>
    <property type="match status" value="1"/>
</dbReference>
<evidence type="ECO:0000256" key="2">
    <source>
        <dbReference type="ARBA" id="ARBA00022763"/>
    </source>
</evidence>
<gene>
    <name evidence="11" type="ORF">CKF58_05845</name>
</gene>
<feature type="domain" description="Helicase C-terminal" evidence="10">
    <location>
        <begin position="502"/>
        <end position="657"/>
    </location>
</feature>
<dbReference type="AlphaFoldDB" id="A0A3A1YFN1"/>
<keyword evidence="3" id="KW-0378">Hydrolase</keyword>
<dbReference type="InterPro" id="IPR014001">
    <property type="entry name" value="Helicase_ATP-bd"/>
</dbReference>
<dbReference type="InterPro" id="IPR045562">
    <property type="entry name" value="RecG_dom3_C"/>
</dbReference>
<dbReference type="GO" id="GO:0003678">
    <property type="term" value="F:DNA helicase activity"/>
    <property type="evidence" value="ECO:0007669"/>
    <property type="project" value="TreeGrafter"/>
</dbReference>
<keyword evidence="7" id="KW-0234">DNA repair</keyword>
<dbReference type="PROSITE" id="PS51194">
    <property type="entry name" value="HELICASE_CTER"/>
    <property type="match status" value="1"/>
</dbReference>
<dbReference type="GO" id="GO:0005524">
    <property type="term" value="F:ATP binding"/>
    <property type="evidence" value="ECO:0007669"/>
    <property type="project" value="UniProtKB-KW"/>
</dbReference>
<dbReference type="GO" id="GO:0003677">
    <property type="term" value="F:DNA binding"/>
    <property type="evidence" value="ECO:0007669"/>
    <property type="project" value="UniProtKB-KW"/>
</dbReference>
<evidence type="ECO:0000259" key="9">
    <source>
        <dbReference type="PROSITE" id="PS51192"/>
    </source>
</evidence>
<dbReference type="InterPro" id="IPR012340">
    <property type="entry name" value="NA-bd_OB-fold"/>
</dbReference>
<dbReference type="Pfam" id="PF17191">
    <property type="entry name" value="RecG_wedge"/>
    <property type="match status" value="1"/>
</dbReference>
<organism evidence="11 12">
    <name type="scientific">Psittacicella hinzii</name>
    <dbReference type="NCBI Taxonomy" id="2028575"/>
    <lineage>
        <taxon>Bacteria</taxon>
        <taxon>Pseudomonadati</taxon>
        <taxon>Pseudomonadota</taxon>
        <taxon>Gammaproteobacteria</taxon>
        <taxon>Pasteurellales</taxon>
        <taxon>Psittacicellaceae</taxon>
        <taxon>Psittacicella</taxon>
    </lineage>
</organism>
<evidence type="ECO:0000256" key="8">
    <source>
        <dbReference type="ARBA" id="ARBA00049819"/>
    </source>
</evidence>
<dbReference type="PANTHER" id="PTHR47964">
    <property type="entry name" value="ATP-DEPENDENT DNA HELICASE HOMOLOG RECG, CHLOROPLASTIC"/>
    <property type="match status" value="1"/>
</dbReference>
<evidence type="ECO:0000256" key="5">
    <source>
        <dbReference type="ARBA" id="ARBA00022840"/>
    </source>
</evidence>
<keyword evidence="6" id="KW-0238">DNA-binding</keyword>
<dbReference type="OrthoDB" id="9804325at2"/>
<sequence>MCIITLSQINPMTTSLYSIPIEKIKGITKTNLPKFKENLGIHNLGELVMYLPRNYEDRTQEFTLAEVTPGNKVCVKILVIGKYKKEISRNNVRLIVNGVDINGDTVLITYFSSANWYDQKLEVNQVYSLFGIVENNLYGQTGFKINHPEILEQDLDSKGKSLTPIYPSTSGLKQDTIRKVINNGLSMLEQLEIPELLPANGYPPIPYCSSPGAPLDYLDINKLSFKESLLKIHHPPVGTSSQDIINRSNPWIVRLISEEILARQLSLIEAKNILRKLPCAKIAANSSLVQKIIADLPYKLTDAQLRAYRDVEKDLASGNAMLRLIQGDVGCGKTMVALLSLAHVVEAGYQAACIAPTEILALQLYDNIKNALVPYGIKVGFVSGRLGVKAKRLVNEDIKAGNVQVVVGTHAVFSEWVEFKNLALAVIDEQHRFGVQQRLEINAKQKEFKIHTLMMSATPAPRSIAMTLYADLDLSIIDELPPGRMPVETFMLSNKRRHELINRIRYVINYENRQVYWVCVLIEENENYNAHSAIQALELMRTQMPEVRIGLIHGRMKDQEKEEVMLAFKNHELDMLIATTVIEVGVNVPNASIMIIENPERLGLSQIHQLRGRVGRGSIDSSCGLLYDESISQSTKNRLQIFKQTNDGFVIAEEDMKLRGSGDIVGTAQSGEVQFMLSDLAKDHLIAQTISAFAENLYYNEPELAAKLINRWDANKQQYLLA</sequence>
<dbReference type="GO" id="GO:0006281">
    <property type="term" value="P:DNA repair"/>
    <property type="evidence" value="ECO:0007669"/>
    <property type="project" value="UniProtKB-KW"/>
</dbReference>
<dbReference type="Gene3D" id="3.40.50.300">
    <property type="entry name" value="P-loop containing nucleotide triphosphate hydrolases"/>
    <property type="match status" value="2"/>
</dbReference>
<keyword evidence="12" id="KW-1185">Reference proteome</keyword>
<keyword evidence="1" id="KW-0547">Nucleotide-binding</keyword>
<dbReference type="SUPFAM" id="SSF50249">
    <property type="entry name" value="Nucleic acid-binding proteins"/>
    <property type="match status" value="1"/>
</dbReference>
<dbReference type="Pfam" id="PF00270">
    <property type="entry name" value="DEAD"/>
    <property type="match status" value="1"/>
</dbReference>
<dbReference type="InterPro" id="IPR033454">
    <property type="entry name" value="RecG_wedge"/>
</dbReference>
<dbReference type="GO" id="GO:0016787">
    <property type="term" value="F:hydrolase activity"/>
    <property type="evidence" value="ECO:0007669"/>
    <property type="project" value="UniProtKB-KW"/>
</dbReference>
<dbReference type="SMART" id="SM00487">
    <property type="entry name" value="DEXDc"/>
    <property type="match status" value="1"/>
</dbReference>
<evidence type="ECO:0000256" key="1">
    <source>
        <dbReference type="ARBA" id="ARBA00022741"/>
    </source>
</evidence>
<comment type="caution">
    <text evidence="11">The sequence shown here is derived from an EMBL/GenBank/DDBJ whole genome shotgun (WGS) entry which is preliminary data.</text>
</comment>
<dbReference type="Proteomes" id="UP000265916">
    <property type="component" value="Unassembled WGS sequence"/>
</dbReference>
<dbReference type="PROSITE" id="PS51192">
    <property type="entry name" value="HELICASE_ATP_BIND_1"/>
    <property type="match status" value="1"/>
</dbReference>
<name>A0A3A1YFN1_9GAMM</name>
<dbReference type="Pfam" id="PF00271">
    <property type="entry name" value="Helicase_C"/>
    <property type="match status" value="1"/>
</dbReference>
<evidence type="ECO:0000256" key="3">
    <source>
        <dbReference type="ARBA" id="ARBA00022801"/>
    </source>
</evidence>
<evidence type="ECO:0000313" key="11">
    <source>
        <dbReference type="EMBL" id="RIY36485.1"/>
    </source>
</evidence>
<evidence type="ECO:0000259" key="10">
    <source>
        <dbReference type="PROSITE" id="PS51194"/>
    </source>
</evidence>
<protein>
    <recommendedName>
        <fullName evidence="8">Probable DNA 3'-5' helicase RecG</fullName>
    </recommendedName>
</protein>
<keyword evidence="5" id="KW-0067">ATP-binding</keyword>
<keyword evidence="4" id="KW-0347">Helicase</keyword>
<evidence type="ECO:0000256" key="7">
    <source>
        <dbReference type="ARBA" id="ARBA00023204"/>
    </source>
</evidence>
<dbReference type="InterPro" id="IPR047112">
    <property type="entry name" value="RecG/Mfd"/>
</dbReference>
<dbReference type="Pfam" id="PF19833">
    <property type="entry name" value="RecG_dom3_C"/>
    <property type="match status" value="1"/>
</dbReference>